<evidence type="ECO:0000259" key="10">
    <source>
        <dbReference type="PROSITE" id="PS50885"/>
    </source>
</evidence>
<accession>A0ABY4RU79</accession>
<dbReference type="Gene3D" id="1.10.287.950">
    <property type="entry name" value="Methyl-accepting chemotaxis protein"/>
    <property type="match status" value="1"/>
</dbReference>
<evidence type="ECO:0000256" key="8">
    <source>
        <dbReference type="ARBA" id="ARBA00023136"/>
    </source>
</evidence>
<keyword evidence="2" id="KW-1003">Cell membrane</keyword>
<keyword evidence="6" id="KW-0418">Kinase</keyword>
<evidence type="ECO:0000256" key="4">
    <source>
        <dbReference type="ARBA" id="ARBA00022679"/>
    </source>
</evidence>
<dbReference type="InterPro" id="IPR003594">
    <property type="entry name" value="HATPase_dom"/>
</dbReference>
<dbReference type="InterPro" id="IPR003660">
    <property type="entry name" value="HAMP_dom"/>
</dbReference>
<keyword evidence="7 9" id="KW-1133">Transmembrane helix</keyword>
<dbReference type="SUPFAM" id="SSF55874">
    <property type="entry name" value="ATPase domain of HSP90 chaperone/DNA topoisomerase II/histidine kinase"/>
    <property type="match status" value="1"/>
</dbReference>
<dbReference type="CDD" id="cd06225">
    <property type="entry name" value="HAMP"/>
    <property type="match status" value="1"/>
</dbReference>
<gene>
    <name evidence="11" type="ORF">SK3146_05089</name>
</gene>
<evidence type="ECO:0000256" key="2">
    <source>
        <dbReference type="ARBA" id="ARBA00022475"/>
    </source>
</evidence>
<dbReference type="Pfam" id="PF06580">
    <property type="entry name" value="His_kinase"/>
    <property type="match status" value="1"/>
</dbReference>
<feature type="transmembrane region" description="Helical" evidence="9">
    <location>
        <begin position="17"/>
        <end position="37"/>
    </location>
</feature>
<evidence type="ECO:0000256" key="3">
    <source>
        <dbReference type="ARBA" id="ARBA00022553"/>
    </source>
</evidence>
<sequence length="607" mass="68368">MRGIGKANFKLTYKNKLIIIFVLVAFLPSFLMQYVTYMNSTQAMKAKINEQVNYNLIQTNKSLDAVLTEYEDTLYQLIINDDVVKSTPKLLHGSDFDQLVASDVLQQIFAGYSNSKKGIRRITYFDNNGNVLVSYDKTTGSSWSQERDGTPFLLIMKLNDMRQNPLITVTEKAKTDGGEAYYIFHIARKLFGISSGQLERMGYIVMDLDESVLSEACTVSLPNAPTSGISSANFLMDASGNLISFPEKEKIGASFFSLLDAEHSDVSPLPEQAAVMGQPSIMNYYPNEKTGWTIVNVTSEAKMFSEMYAMQKITIWTGLAMLSVSILLIVYFSGLLTKSIRTIVSAMQQTEHGNLNVKLDDTSGDEMSIIASSYNKMMATINELMERTKQAVQKQKESDIRSLEAQINPHFLYNTLDSINWMAIEKEEHEISRMLKGLALILRYSVSSSNQMVPLARELEWLEQYLFLQKTRFSDSFQYYVHMQPGLQQAPMYKLLLQPFVENSILHGFAGRKSGSELHIRFLTEDESSLCVEIEDNGCGMDEAVVRSILLAEARDAAEASSGIGIRNVIERLQLYYGERAHCRIESVRGRGTRVNLIMPLCREGNS</sequence>
<reference evidence="11" key="2">
    <citation type="journal article" date="2021" name="J Anim Sci Technol">
        <title>Complete genome sequence of Paenibacillus konkukensis sp. nov. SK3146 as a potential probiotic strain.</title>
        <authorList>
            <person name="Jung H.I."/>
            <person name="Park S."/>
            <person name="Niu K.M."/>
            <person name="Lee S.W."/>
            <person name="Kothari D."/>
            <person name="Yi K.J."/>
            <person name="Kim S.K."/>
        </authorList>
    </citation>
    <scope>NUCLEOTIDE SEQUENCE</scope>
    <source>
        <strain evidence="11">SK3146</strain>
    </source>
</reference>
<dbReference type="EC" id="2.7.13.3" evidence="11"/>
<keyword evidence="12" id="KW-1185">Reference proteome</keyword>
<organism evidence="11 12">
    <name type="scientific">Paenibacillus konkukensis</name>
    <dbReference type="NCBI Taxonomy" id="2020716"/>
    <lineage>
        <taxon>Bacteria</taxon>
        <taxon>Bacillati</taxon>
        <taxon>Bacillota</taxon>
        <taxon>Bacilli</taxon>
        <taxon>Bacillales</taxon>
        <taxon>Paenibacillaceae</taxon>
        <taxon>Paenibacillus</taxon>
    </lineage>
</organism>
<dbReference type="PANTHER" id="PTHR34220">
    <property type="entry name" value="SENSOR HISTIDINE KINASE YPDA"/>
    <property type="match status" value="1"/>
</dbReference>
<dbReference type="SMART" id="SM00387">
    <property type="entry name" value="HATPase_c"/>
    <property type="match status" value="1"/>
</dbReference>
<dbReference type="Gene3D" id="3.30.450.20">
    <property type="entry name" value="PAS domain"/>
    <property type="match status" value="1"/>
</dbReference>
<dbReference type="Pfam" id="PF00672">
    <property type="entry name" value="HAMP"/>
    <property type="match status" value="1"/>
</dbReference>
<keyword evidence="3" id="KW-0597">Phosphoprotein</keyword>
<dbReference type="Gene3D" id="3.30.565.10">
    <property type="entry name" value="Histidine kinase-like ATPase, C-terminal domain"/>
    <property type="match status" value="1"/>
</dbReference>
<dbReference type="GO" id="GO:0004673">
    <property type="term" value="F:protein histidine kinase activity"/>
    <property type="evidence" value="ECO:0007669"/>
    <property type="project" value="UniProtKB-EC"/>
</dbReference>
<dbReference type="InterPro" id="IPR050640">
    <property type="entry name" value="Bact_2-comp_sensor_kinase"/>
</dbReference>
<dbReference type="SUPFAM" id="SSF158472">
    <property type="entry name" value="HAMP domain-like"/>
    <property type="match status" value="1"/>
</dbReference>
<evidence type="ECO:0000313" key="12">
    <source>
        <dbReference type="Proteomes" id="UP001057134"/>
    </source>
</evidence>
<dbReference type="PROSITE" id="PS50885">
    <property type="entry name" value="HAMP"/>
    <property type="match status" value="1"/>
</dbReference>
<dbReference type="EMBL" id="CP027059">
    <property type="protein sequence ID" value="UQZ85800.1"/>
    <property type="molecule type" value="Genomic_DNA"/>
</dbReference>
<keyword evidence="8 9" id="KW-0472">Membrane</keyword>
<evidence type="ECO:0000313" key="11">
    <source>
        <dbReference type="EMBL" id="UQZ85800.1"/>
    </source>
</evidence>
<evidence type="ECO:0000256" key="9">
    <source>
        <dbReference type="SAM" id="Phobius"/>
    </source>
</evidence>
<proteinExistence type="predicted"/>
<dbReference type="InterPro" id="IPR036890">
    <property type="entry name" value="HATPase_C_sf"/>
</dbReference>
<evidence type="ECO:0000256" key="6">
    <source>
        <dbReference type="ARBA" id="ARBA00022777"/>
    </source>
</evidence>
<dbReference type="Pfam" id="PF02743">
    <property type="entry name" value="dCache_1"/>
    <property type="match status" value="1"/>
</dbReference>
<feature type="domain" description="HAMP" evidence="10">
    <location>
        <begin position="334"/>
        <end position="386"/>
    </location>
</feature>
<dbReference type="SMART" id="SM00304">
    <property type="entry name" value="HAMP"/>
    <property type="match status" value="1"/>
</dbReference>
<protein>
    <submittedName>
        <fullName evidence="11">Sensor-like histidine kinase</fullName>
        <ecNumber evidence="11">2.7.13.3</ecNumber>
    </submittedName>
</protein>
<evidence type="ECO:0000256" key="1">
    <source>
        <dbReference type="ARBA" id="ARBA00004651"/>
    </source>
</evidence>
<dbReference type="InterPro" id="IPR033479">
    <property type="entry name" value="dCache_1"/>
</dbReference>
<evidence type="ECO:0000256" key="5">
    <source>
        <dbReference type="ARBA" id="ARBA00022692"/>
    </source>
</evidence>
<dbReference type="Pfam" id="PF02518">
    <property type="entry name" value="HATPase_c"/>
    <property type="match status" value="1"/>
</dbReference>
<feature type="transmembrane region" description="Helical" evidence="9">
    <location>
        <begin position="313"/>
        <end position="336"/>
    </location>
</feature>
<dbReference type="Proteomes" id="UP001057134">
    <property type="component" value="Chromosome"/>
</dbReference>
<keyword evidence="4 11" id="KW-0808">Transferase</keyword>
<dbReference type="RefSeq" id="WP_249861394.1">
    <property type="nucleotide sequence ID" value="NZ_CP027059.1"/>
</dbReference>
<keyword evidence="5 9" id="KW-0812">Transmembrane</keyword>
<dbReference type="InterPro" id="IPR010559">
    <property type="entry name" value="Sig_transdc_His_kin_internal"/>
</dbReference>
<reference evidence="11" key="1">
    <citation type="submission" date="2018-02" db="EMBL/GenBank/DDBJ databases">
        <authorList>
            <person name="Kim S.-K."/>
            <person name="Jung H.-I."/>
            <person name="Lee S.-W."/>
        </authorList>
    </citation>
    <scope>NUCLEOTIDE SEQUENCE</scope>
    <source>
        <strain evidence="11">SK3146</strain>
    </source>
</reference>
<dbReference type="PANTHER" id="PTHR34220:SF7">
    <property type="entry name" value="SENSOR HISTIDINE KINASE YPDA"/>
    <property type="match status" value="1"/>
</dbReference>
<comment type="subcellular location">
    <subcellularLocation>
        <location evidence="1">Cell membrane</location>
        <topology evidence="1">Multi-pass membrane protein</topology>
    </subcellularLocation>
</comment>
<evidence type="ECO:0000256" key="7">
    <source>
        <dbReference type="ARBA" id="ARBA00022989"/>
    </source>
</evidence>
<name>A0ABY4RU79_9BACL</name>